<feature type="active site" description="Charge relay system" evidence="5">
    <location>
        <position position="253"/>
    </location>
</feature>
<dbReference type="EMBL" id="CP032509">
    <property type="protein sequence ID" value="AZN73929.1"/>
    <property type="molecule type" value="Genomic_DNA"/>
</dbReference>
<dbReference type="GO" id="GO:0004252">
    <property type="term" value="F:serine-type endopeptidase activity"/>
    <property type="evidence" value="ECO:0007669"/>
    <property type="project" value="UniProtKB-UniRule"/>
</dbReference>
<dbReference type="GO" id="GO:0006508">
    <property type="term" value="P:proteolysis"/>
    <property type="evidence" value="ECO:0007669"/>
    <property type="project" value="UniProtKB-KW"/>
</dbReference>
<comment type="similarity">
    <text evidence="1 5 6">Belongs to the peptidase S8 family.</text>
</comment>
<organism evidence="10 11">
    <name type="scientific">Georhizobium profundi</name>
    <dbReference type="NCBI Taxonomy" id="2341112"/>
    <lineage>
        <taxon>Bacteria</taxon>
        <taxon>Pseudomonadati</taxon>
        <taxon>Pseudomonadota</taxon>
        <taxon>Alphaproteobacteria</taxon>
        <taxon>Hyphomicrobiales</taxon>
        <taxon>Rhizobiaceae</taxon>
        <taxon>Georhizobium</taxon>
    </lineage>
</organism>
<dbReference type="InterPro" id="IPR023828">
    <property type="entry name" value="Peptidase_S8_Ser-AS"/>
</dbReference>
<sequence>MPNASVGTGALVAGAALVHASAPAFAQEGDDGDDGGDDDGGGGGGAGSSGGGRSGGDGESRQFRGGSGQAPEFIRRPLRTLRSLFDQGSPPPRQARRAAPQPAPLPDRAERELTALGLDDDDVAALEAQGFAVDERVLIELLGGELVRLVAPDGVSLDDARATVVGLNATSAVDFNHYYRPEARPLEDCEGMNCPATELIDWHFAATEDACVVPARIGLIDTGINPDHEAFSAGSVTVLDRVGQAEETSDLKHGTAVAALLVGSKQERTSGLLPGADLVAVDAFQTAGADTRATVYDLVRAIDRVAREEIAVLNLSLAGPANELLERTVAAIAENGIILVAAAGNDGPSAPPAYPAAYENVIAVTAVDRSRRPYRRAGQGDHIDIAAPGVEIWTAASISGARPKTGTSFAAPFVTAAIALAKAIDPTMDAAMIADHLEASADDLGDPGRDAVFGWGLLNTPALCRAVTATQAEDDAPLLISASEGGAGDMVAGADPNVGPATGGRASGVR</sequence>
<dbReference type="PROSITE" id="PS51892">
    <property type="entry name" value="SUBTILASE"/>
    <property type="match status" value="1"/>
</dbReference>
<evidence type="ECO:0000256" key="4">
    <source>
        <dbReference type="ARBA" id="ARBA00022825"/>
    </source>
</evidence>
<keyword evidence="4 5" id="KW-0720">Serine protease</keyword>
<dbReference type="PROSITE" id="PS00138">
    <property type="entry name" value="SUBTILASE_SER"/>
    <property type="match status" value="1"/>
</dbReference>
<evidence type="ECO:0000256" key="7">
    <source>
        <dbReference type="SAM" id="MobiDB-lite"/>
    </source>
</evidence>
<dbReference type="InterPro" id="IPR000209">
    <property type="entry name" value="Peptidase_S8/S53_dom"/>
</dbReference>
<dbReference type="PANTHER" id="PTHR43806">
    <property type="entry name" value="PEPTIDASE S8"/>
    <property type="match status" value="1"/>
</dbReference>
<feature type="active site" description="Charge relay system" evidence="5">
    <location>
        <position position="408"/>
    </location>
</feature>
<evidence type="ECO:0000313" key="11">
    <source>
        <dbReference type="Proteomes" id="UP000268192"/>
    </source>
</evidence>
<keyword evidence="2 5" id="KW-0645">Protease</keyword>
<dbReference type="Proteomes" id="UP000268192">
    <property type="component" value="Chromosome"/>
</dbReference>
<evidence type="ECO:0000259" key="9">
    <source>
        <dbReference type="Pfam" id="PF00082"/>
    </source>
</evidence>
<dbReference type="SUPFAM" id="SSF52743">
    <property type="entry name" value="Subtilisin-like"/>
    <property type="match status" value="1"/>
</dbReference>
<dbReference type="AlphaFoldDB" id="A0A3S9BAH1"/>
<dbReference type="InterPro" id="IPR015500">
    <property type="entry name" value="Peptidase_S8_subtilisin-rel"/>
</dbReference>
<name>A0A3S9BAH1_9HYPH</name>
<dbReference type="Pfam" id="PF00082">
    <property type="entry name" value="Peptidase_S8"/>
    <property type="match status" value="1"/>
</dbReference>
<accession>A0A3S9BAH1</accession>
<gene>
    <name evidence="10" type="ORF">D5400_18760</name>
</gene>
<feature type="compositionally biased region" description="Gly residues" evidence="7">
    <location>
        <begin position="41"/>
        <end position="55"/>
    </location>
</feature>
<dbReference type="KEGG" id="abaw:D5400_18760"/>
<evidence type="ECO:0000256" key="8">
    <source>
        <dbReference type="SAM" id="SignalP"/>
    </source>
</evidence>
<protein>
    <recommendedName>
        <fullName evidence="9">Peptidase S8/S53 domain-containing protein</fullName>
    </recommendedName>
</protein>
<feature type="compositionally biased region" description="Acidic residues" evidence="7">
    <location>
        <begin position="28"/>
        <end position="40"/>
    </location>
</feature>
<dbReference type="CDD" id="cd05561">
    <property type="entry name" value="Peptidases_S8_4"/>
    <property type="match status" value="1"/>
</dbReference>
<feature type="region of interest" description="Disordered" evidence="7">
    <location>
        <begin position="23"/>
        <end position="107"/>
    </location>
</feature>
<evidence type="ECO:0000313" key="10">
    <source>
        <dbReference type="EMBL" id="AZN73929.1"/>
    </source>
</evidence>
<dbReference type="PANTHER" id="PTHR43806:SF11">
    <property type="entry name" value="CEREVISIN-RELATED"/>
    <property type="match status" value="1"/>
</dbReference>
<evidence type="ECO:0000256" key="2">
    <source>
        <dbReference type="ARBA" id="ARBA00022670"/>
    </source>
</evidence>
<dbReference type="InterPro" id="IPR036852">
    <property type="entry name" value="Peptidase_S8/S53_dom_sf"/>
</dbReference>
<evidence type="ECO:0000256" key="3">
    <source>
        <dbReference type="ARBA" id="ARBA00022801"/>
    </source>
</evidence>
<keyword evidence="11" id="KW-1185">Reference proteome</keyword>
<feature type="chain" id="PRO_5019000189" description="Peptidase S8/S53 domain-containing protein" evidence="8">
    <location>
        <begin position="27"/>
        <end position="510"/>
    </location>
</feature>
<dbReference type="Gene3D" id="3.40.50.200">
    <property type="entry name" value="Peptidase S8/S53 domain"/>
    <property type="match status" value="1"/>
</dbReference>
<evidence type="ECO:0000256" key="6">
    <source>
        <dbReference type="RuleBase" id="RU003355"/>
    </source>
</evidence>
<feature type="active site" description="Charge relay system" evidence="5">
    <location>
        <position position="221"/>
    </location>
</feature>
<keyword evidence="3 5" id="KW-0378">Hydrolase</keyword>
<dbReference type="PRINTS" id="PR00723">
    <property type="entry name" value="SUBTILISIN"/>
</dbReference>
<keyword evidence="8" id="KW-0732">Signal</keyword>
<proteinExistence type="inferred from homology"/>
<feature type="domain" description="Peptidase S8/S53" evidence="9">
    <location>
        <begin position="217"/>
        <end position="456"/>
    </location>
</feature>
<feature type="signal peptide" evidence="8">
    <location>
        <begin position="1"/>
        <end position="26"/>
    </location>
</feature>
<dbReference type="PROSITE" id="PS00136">
    <property type="entry name" value="SUBTILASE_ASP"/>
    <property type="match status" value="1"/>
</dbReference>
<dbReference type="OrthoDB" id="5405281at2"/>
<evidence type="ECO:0000256" key="1">
    <source>
        <dbReference type="ARBA" id="ARBA00011073"/>
    </source>
</evidence>
<evidence type="ECO:0000256" key="5">
    <source>
        <dbReference type="PROSITE-ProRule" id="PRU01240"/>
    </source>
</evidence>
<dbReference type="InterPro" id="IPR023827">
    <property type="entry name" value="Peptidase_S8_Asp-AS"/>
</dbReference>
<reference evidence="10 11" key="1">
    <citation type="submission" date="2018-09" db="EMBL/GenBank/DDBJ databases">
        <title>Marinorhizobium profundi gen. nov., sp. nov., isolated from a deep-sea sediment sample from the New Britain Trench and proposal of Marinorhizobiaceae fam. nov. in the order Rhizobiales of the class Alphaproteobacteria.</title>
        <authorList>
            <person name="Cao J."/>
        </authorList>
    </citation>
    <scope>NUCLEOTIDE SEQUENCE [LARGE SCALE GENOMIC DNA]</scope>
    <source>
        <strain evidence="10 11">WS11</strain>
    </source>
</reference>
<dbReference type="InterPro" id="IPR050131">
    <property type="entry name" value="Peptidase_S8_subtilisin-like"/>
</dbReference>